<reference evidence="3" key="1">
    <citation type="journal article" date="2005" name="Nature">
        <title>The map-based sequence of the rice genome.</title>
        <authorList>
            <consortium name="International rice genome sequencing project (IRGSP)"/>
            <person name="Matsumoto T."/>
            <person name="Wu J."/>
            <person name="Kanamori H."/>
            <person name="Katayose Y."/>
            <person name="Fujisawa M."/>
            <person name="Namiki N."/>
            <person name="Mizuno H."/>
            <person name="Yamamoto K."/>
            <person name="Antonio B.A."/>
            <person name="Baba T."/>
            <person name="Sakata K."/>
            <person name="Nagamura Y."/>
            <person name="Aoki H."/>
            <person name="Arikawa K."/>
            <person name="Arita K."/>
            <person name="Bito T."/>
            <person name="Chiden Y."/>
            <person name="Fujitsuka N."/>
            <person name="Fukunaka R."/>
            <person name="Hamada M."/>
            <person name="Harada C."/>
            <person name="Hayashi A."/>
            <person name="Hijishita S."/>
            <person name="Honda M."/>
            <person name="Hosokawa S."/>
            <person name="Ichikawa Y."/>
            <person name="Idonuma A."/>
            <person name="Iijima M."/>
            <person name="Ikeda M."/>
            <person name="Ikeno M."/>
            <person name="Ito K."/>
            <person name="Ito S."/>
            <person name="Ito T."/>
            <person name="Ito Y."/>
            <person name="Ito Y."/>
            <person name="Iwabuchi A."/>
            <person name="Kamiya K."/>
            <person name="Karasawa W."/>
            <person name="Kurita K."/>
            <person name="Katagiri S."/>
            <person name="Kikuta A."/>
            <person name="Kobayashi H."/>
            <person name="Kobayashi N."/>
            <person name="Machita K."/>
            <person name="Maehara T."/>
            <person name="Masukawa M."/>
            <person name="Mizubayashi T."/>
            <person name="Mukai Y."/>
            <person name="Nagasaki H."/>
            <person name="Nagata Y."/>
            <person name="Naito S."/>
            <person name="Nakashima M."/>
            <person name="Nakama Y."/>
            <person name="Nakamichi Y."/>
            <person name="Nakamura M."/>
            <person name="Meguro A."/>
            <person name="Negishi M."/>
            <person name="Ohta I."/>
            <person name="Ohta T."/>
            <person name="Okamoto M."/>
            <person name="Ono N."/>
            <person name="Saji S."/>
            <person name="Sakaguchi M."/>
            <person name="Sakai K."/>
            <person name="Shibata M."/>
            <person name="Shimokawa T."/>
            <person name="Song J."/>
            <person name="Takazaki Y."/>
            <person name="Terasawa K."/>
            <person name="Tsugane M."/>
            <person name="Tsuji K."/>
            <person name="Ueda S."/>
            <person name="Waki K."/>
            <person name="Yamagata H."/>
            <person name="Yamamoto M."/>
            <person name="Yamamoto S."/>
            <person name="Yamane H."/>
            <person name="Yoshiki S."/>
            <person name="Yoshihara R."/>
            <person name="Yukawa K."/>
            <person name="Zhong H."/>
            <person name="Yano M."/>
            <person name="Yuan Q."/>
            <person name="Ouyang S."/>
            <person name="Liu J."/>
            <person name="Jones K.M."/>
            <person name="Gansberger K."/>
            <person name="Moffat K."/>
            <person name="Hill J."/>
            <person name="Bera J."/>
            <person name="Fadrosh D."/>
            <person name="Jin S."/>
            <person name="Johri S."/>
            <person name="Kim M."/>
            <person name="Overton L."/>
            <person name="Reardon M."/>
            <person name="Tsitrin T."/>
            <person name="Vuong H."/>
            <person name="Weaver B."/>
            <person name="Ciecko A."/>
            <person name="Tallon L."/>
            <person name="Jackson J."/>
            <person name="Pai G."/>
            <person name="Aken S.V."/>
            <person name="Utterback T."/>
            <person name="Reidmuller S."/>
            <person name="Feldblyum T."/>
            <person name="Hsiao J."/>
            <person name="Zismann V."/>
            <person name="Iobst S."/>
            <person name="de Vazeille A.R."/>
            <person name="Buell C.R."/>
            <person name="Ying K."/>
            <person name="Li Y."/>
            <person name="Lu T."/>
            <person name="Huang Y."/>
            <person name="Zhao Q."/>
            <person name="Feng Q."/>
            <person name="Zhang L."/>
            <person name="Zhu J."/>
            <person name="Weng Q."/>
            <person name="Mu J."/>
            <person name="Lu Y."/>
            <person name="Fan D."/>
            <person name="Liu Y."/>
            <person name="Guan J."/>
            <person name="Zhang Y."/>
            <person name="Yu S."/>
            <person name="Liu X."/>
            <person name="Zhang Y."/>
            <person name="Hong G."/>
            <person name="Han B."/>
            <person name="Choisne N."/>
            <person name="Demange N."/>
            <person name="Orjeda G."/>
            <person name="Samain S."/>
            <person name="Cattolico L."/>
            <person name="Pelletier E."/>
            <person name="Couloux A."/>
            <person name="Segurens B."/>
            <person name="Wincker P."/>
            <person name="D'Hont A."/>
            <person name="Scarpelli C."/>
            <person name="Weissenbach J."/>
            <person name="Salanoubat M."/>
            <person name="Quetier F."/>
            <person name="Yu Y."/>
            <person name="Kim H.R."/>
            <person name="Rambo T."/>
            <person name="Currie J."/>
            <person name="Collura K."/>
            <person name="Luo M."/>
            <person name="Yang T."/>
            <person name="Ammiraju J.S.S."/>
            <person name="Engler F."/>
            <person name="Soderlund C."/>
            <person name="Wing R.A."/>
            <person name="Palmer L.E."/>
            <person name="de la Bastide M."/>
            <person name="Spiegel L."/>
            <person name="Nascimento L."/>
            <person name="Zutavern T."/>
            <person name="O'Shaughnessy A."/>
            <person name="Dike S."/>
            <person name="Dedhia N."/>
            <person name="Preston R."/>
            <person name="Balija V."/>
            <person name="McCombie W.R."/>
            <person name="Chow T."/>
            <person name="Chen H."/>
            <person name="Chung M."/>
            <person name="Chen C."/>
            <person name="Shaw J."/>
            <person name="Wu H."/>
            <person name="Hsiao K."/>
            <person name="Chao Y."/>
            <person name="Chu M."/>
            <person name="Cheng C."/>
            <person name="Hour A."/>
            <person name="Lee P."/>
            <person name="Lin S."/>
            <person name="Lin Y."/>
            <person name="Liou J."/>
            <person name="Liu S."/>
            <person name="Hsing Y."/>
            <person name="Raghuvanshi S."/>
            <person name="Mohanty A."/>
            <person name="Bharti A.K."/>
            <person name="Gaur A."/>
            <person name="Gupta V."/>
            <person name="Kumar D."/>
            <person name="Ravi V."/>
            <person name="Vij S."/>
            <person name="Kapur A."/>
            <person name="Khurana P."/>
            <person name="Khurana P."/>
            <person name="Khurana J.P."/>
            <person name="Tyagi A.K."/>
            <person name="Gaikwad K."/>
            <person name="Singh A."/>
            <person name="Dalal V."/>
            <person name="Srivastava S."/>
            <person name="Dixit A."/>
            <person name="Pal A.K."/>
            <person name="Ghazi I.A."/>
            <person name="Yadav M."/>
            <person name="Pandit A."/>
            <person name="Bhargava A."/>
            <person name="Sureshbabu K."/>
            <person name="Batra K."/>
            <person name="Sharma T.R."/>
            <person name="Mohapatra T."/>
            <person name="Singh N.K."/>
            <person name="Messing J."/>
            <person name="Nelson A.B."/>
            <person name="Fuks G."/>
            <person name="Kavchok S."/>
            <person name="Keizer G."/>
            <person name="Linton E."/>
            <person name="Llaca V."/>
            <person name="Song R."/>
            <person name="Tanyolac B."/>
            <person name="Young S."/>
            <person name="Ho-Il K."/>
            <person name="Hahn J.H."/>
            <person name="Sangsakoo G."/>
            <person name="Vanavichit A."/>
            <person name="de Mattos Luiz.A.T."/>
            <person name="Zimmer P.D."/>
            <person name="Malone G."/>
            <person name="Dellagostin O."/>
            <person name="de Oliveira A.C."/>
            <person name="Bevan M."/>
            <person name="Bancroft I."/>
            <person name="Minx P."/>
            <person name="Cordum H."/>
            <person name="Wilson R."/>
            <person name="Cheng Z."/>
            <person name="Jin W."/>
            <person name="Jiang J."/>
            <person name="Leong S.A."/>
            <person name="Iwama H."/>
            <person name="Gojobori T."/>
            <person name="Itoh T."/>
            <person name="Niimura Y."/>
            <person name="Fujii Y."/>
            <person name="Habara T."/>
            <person name="Sakai H."/>
            <person name="Sato Y."/>
            <person name="Wilson G."/>
            <person name="Kumar K."/>
            <person name="McCouch S."/>
            <person name="Juretic N."/>
            <person name="Hoen D."/>
            <person name="Wright S."/>
            <person name="Bruskiewich R."/>
            <person name="Bureau T."/>
            <person name="Miyao A."/>
            <person name="Hirochika H."/>
            <person name="Nishikawa T."/>
            <person name="Kadowaki K."/>
            <person name="Sugiura M."/>
            <person name="Burr B."/>
            <person name="Sasaki T."/>
        </authorList>
    </citation>
    <scope>NUCLEOTIDE SEQUENCE [LARGE SCALE GENOMIC DNA]</scope>
    <source>
        <strain evidence="3">cv. Nipponbare</strain>
    </source>
</reference>
<evidence type="ECO:0000313" key="3">
    <source>
        <dbReference type="Proteomes" id="UP000000763"/>
    </source>
</evidence>
<evidence type="ECO:0000313" key="2">
    <source>
        <dbReference type="EMBL" id="BAD16931.1"/>
    </source>
</evidence>
<feature type="region of interest" description="Disordered" evidence="1">
    <location>
        <begin position="48"/>
        <end position="71"/>
    </location>
</feature>
<accession>Q6ZGK1</accession>
<protein>
    <submittedName>
        <fullName evidence="2">Epstein-Barr virus EBNA-1-like protein</fullName>
    </submittedName>
</protein>
<dbReference type="AlphaFoldDB" id="Q6ZGK1"/>
<proteinExistence type="predicted"/>
<gene>
    <name evidence="2" type="primary">OJ1767_D02.11</name>
</gene>
<dbReference type="Proteomes" id="UP000000763">
    <property type="component" value="Chromosome 2"/>
</dbReference>
<sequence>MAWRRGAGATRQREEGLCLRPLAACARSGGGRAMMTAMTAGRFGAGRRHGWQARTGAAEADGGGDQAVGHHGTCAREATGGAVI</sequence>
<organism evidence="2 3">
    <name type="scientific">Oryza sativa subsp. japonica</name>
    <name type="common">Rice</name>
    <dbReference type="NCBI Taxonomy" id="39947"/>
    <lineage>
        <taxon>Eukaryota</taxon>
        <taxon>Viridiplantae</taxon>
        <taxon>Streptophyta</taxon>
        <taxon>Embryophyta</taxon>
        <taxon>Tracheophyta</taxon>
        <taxon>Spermatophyta</taxon>
        <taxon>Magnoliopsida</taxon>
        <taxon>Liliopsida</taxon>
        <taxon>Poales</taxon>
        <taxon>Poaceae</taxon>
        <taxon>BOP clade</taxon>
        <taxon>Oryzoideae</taxon>
        <taxon>Oryzeae</taxon>
        <taxon>Oryzinae</taxon>
        <taxon>Oryza</taxon>
        <taxon>Oryza sativa</taxon>
    </lineage>
</organism>
<evidence type="ECO:0000256" key="1">
    <source>
        <dbReference type="SAM" id="MobiDB-lite"/>
    </source>
</evidence>
<reference evidence="3" key="2">
    <citation type="journal article" date="2008" name="Nucleic Acids Res.">
        <title>The rice annotation project database (RAP-DB): 2008 update.</title>
        <authorList>
            <consortium name="The rice annotation project (RAP)"/>
        </authorList>
    </citation>
    <scope>GENOME REANNOTATION</scope>
    <source>
        <strain evidence="3">cv. Nipponbare</strain>
    </source>
</reference>
<dbReference type="EMBL" id="AP004125">
    <property type="protein sequence ID" value="BAD16931.1"/>
    <property type="molecule type" value="Genomic_DNA"/>
</dbReference>
<name>Q6ZGK1_ORYSJ</name>